<dbReference type="Proteomes" id="UP001189429">
    <property type="component" value="Unassembled WGS sequence"/>
</dbReference>
<keyword evidence="1" id="KW-0812">Transmembrane</keyword>
<evidence type="ECO:0000313" key="2">
    <source>
        <dbReference type="EMBL" id="CAK0796040.1"/>
    </source>
</evidence>
<reference evidence="2" key="1">
    <citation type="submission" date="2023-10" db="EMBL/GenBank/DDBJ databases">
        <authorList>
            <person name="Chen Y."/>
            <person name="Shah S."/>
            <person name="Dougan E. K."/>
            <person name="Thang M."/>
            <person name="Chan C."/>
        </authorList>
    </citation>
    <scope>NUCLEOTIDE SEQUENCE [LARGE SCALE GENOMIC DNA]</scope>
</reference>
<keyword evidence="1" id="KW-0472">Membrane</keyword>
<comment type="caution">
    <text evidence="2">The sequence shown here is derived from an EMBL/GenBank/DDBJ whole genome shotgun (WGS) entry which is preliminary data.</text>
</comment>
<accession>A0ABN9PST4</accession>
<keyword evidence="3" id="KW-1185">Reference proteome</keyword>
<feature type="transmembrane region" description="Helical" evidence="1">
    <location>
        <begin position="74"/>
        <end position="93"/>
    </location>
</feature>
<sequence length="107" mass="12446">DALPPEKRPALQASWDSVPDRYDRYMMFLEYSSYLRKQEVTEDEKQERRKHLEPLMQEFGLTTGDEEESGAQPLLLMALLVALLCFVFGVIYYSRAEPDLAQELQSL</sequence>
<evidence type="ECO:0000256" key="1">
    <source>
        <dbReference type="SAM" id="Phobius"/>
    </source>
</evidence>
<keyword evidence="1" id="KW-1133">Transmembrane helix</keyword>
<protein>
    <submittedName>
        <fullName evidence="2">Uncharacterized protein</fullName>
    </submittedName>
</protein>
<proteinExistence type="predicted"/>
<dbReference type="EMBL" id="CAUYUJ010001450">
    <property type="protein sequence ID" value="CAK0796040.1"/>
    <property type="molecule type" value="Genomic_DNA"/>
</dbReference>
<evidence type="ECO:0000313" key="3">
    <source>
        <dbReference type="Proteomes" id="UP001189429"/>
    </source>
</evidence>
<gene>
    <name evidence="2" type="ORF">PCOR1329_LOCUS5523</name>
</gene>
<feature type="non-terminal residue" evidence="2">
    <location>
        <position position="1"/>
    </location>
</feature>
<organism evidence="2 3">
    <name type="scientific">Prorocentrum cordatum</name>
    <dbReference type="NCBI Taxonomy" id="2364126"/>
    <lineage>
        <taxon>Eukaryota</taxon>
        <taxon>Sar</taxon>
        <taxon>Alveolata</taxon>
        <taxon>Dinophyceae</taxon>
        <taxon>Prorocentrales</taxon>
        <taxon>Prorocentraceae</taxon>
        <taxon>Prorocentrum</taxon>
    </lineage>
</organism>
<name>A0ABN9PST4_9DINO</name>